<gene>
    <name evidence="1" type="ORF">AFERRI_10759</name>
</gene>
<name>A0ABY1MLY1_9PROT</name>
<evidence type="ECO:0000313" key="2">
    <source>
        <dbReference type="Proteomes" id="UP000193925"/>
    </source>
</evidence>
<keyword evidence="2" id="KW-1185">Reference proteome</keyword>
<dbReference type="EMBL" id="LT841305">
    <property type="protein sequence ID" value="SMH64725.1"/>
    <property type="molecule type" value="Genomic_DNA"/>
</dbReference>
<protein>
    <submittedName>
        <fullName evidence="1">Uncharacterized protein</fullName>
    </submittedName>
</protein>
<proteinExistence type="predicted"/>
<evidence type="ECO:0000313" key="1">
    <source>
        <dbReference type="EMBL" id="SMH64725.1"/>
    </source>
</evidence>
<reference evidence="1 2" key="1">
    <citation type="submission" date="2017-03" db="EMBL/GenBank/DDBJ databases">
        <authorList>
            <person name="Regsiter A."/>
            <person name="William W."/>
        </authorList>
    </citation>
    <scope>NUCLEOTIDE SEQUENCE [LARGE SCALE GENOMIC DNA]</scope>
    <source>
        <strain evidence="1">PRJEB5721</strain>
    </source>
</reference>
<accession>A0ABY1MLY1</accession>
<dbReference type="Proteomes" id="UP000193925">
    <property type="component" value="Chromosome AFERRI"/>
</dbReference>
<sequence>MPAWPQDTIGPTWDYARLSEWVGRGCRFIAKWKMPWLTGRRVFLHVDWSALAGCWR</sequence>
<organism evidence="1 2">
    <name type="scientific">Acidithiobacillus ferrivorans</name>
    <dbReference type="NCBI Taxonomy" id="160808"/>
    <lineage>
        <taxon>Bacteria</taxon>
        <taxon>Pseudomonadati</taxon>
        <taxon>Pseudomonadota</taxon>
        <taxon>Acidithiobacillia</taxon>
        <taxon>Acidithiobacillales</taxon>
        <taxon>Acidithiobacillaceae</taxon>
        <taxon>Acidithiobacillus</taxon>
    </lineage>
</organism>